<dbReference type="Pfam" id="PF13520">
    <property type="entry name" value="AA_permease_2"/>
    <property type="match status" value="1"/>
</dbReference>
<keyword evidence="3 6" id="KW-0812">Transmembrane</keyword>
<dbReference type="PANTHER" id="PTHR42770:SF18">
    <property type="entry name" value="ARGININE_AGMATINE ANTIPORTER"/>
    <property type="match status" value="1"/>
</dbReference>
<gene>
    <name evidence="7" type="ORF">SAMN02745195_00428</name>
</gene>
<feature type="transmembrane region" description="Helical" evidence="6">
    <location>
        <begin position="126"/>
        <end position="144"/>
    </location>
</feature>
<feature type="transmembrane region" description="Helical" evidence="6">
    <location>
        <begin position="374"/>
        <end position="393"/>
    </location>
</feature>
<dbReference type="PANTHER" id="PTHR42770">
    <property type="entry name" value="AMINO ACID TRANSPORTER-RELATED"/>
    <property type="match status" value="1"/>
</dbReference>
<evidence type="ECO:0000256" key="1">
    <source>
        <dbReference type="ARBA" id="ARBA00004651"/>
    </source>
</evidence>
<evidence type="ECO:0000313" key="8">
    <source>
        <dbReference type="Proteomes" id="UP000184127"/>
    </source>
</evidence>
<feature type="transmembrane region" description="Helical" evidence="6">
    <location>
        <begin position="399"/>
        <end position="417"/>
    </location>
</feature>
<feature type="transmembrane region" description="Helical" evidence="6">
    <location>
        <begin position="151"/>
        <end position="171"/>
    </location>
</feature>
<evidence type="ECO:0000256" key="3">
    <source>
        <dbReference type="ARBA" id="ARBA00022692"/>
    </source>
</evidence>
<evidence type="ECO:0000256" key="4">
    <source>
        <dbReference type="ARBA" id="ARBA00022989"/>
    </source>
</evidence>
<keyword evidence="5 6" id="KW-0472">Membrane</keyword>
<dbReference type="PIRSF" id="PIRSF006060">
    <property type="entry name" value="AA_transporter"/>
    <property type="match status" value="1"/>
</dbReference>
<evidence type="ECO:0000256" key="5">
    <source>
        <dbReference type="ARBA" id="ARBA00023136"/>
    </source>
</evidence>
<dbReference type="AlphaFoldDB" id="A0A1M4TNW4"/>
<evidence type="ECO:0000256" key="6">
    <source>
        <dbReference type="SAM" id="Phobius"/>
    </source>
</evidence>
<dbReference type="Proteomes" id="UP000184127">
    <property type="component" value="Unassembled WGS sequence"/>
</dbReference>
<keyword evidence="4 6" id="KW-1133">Transmembrane helix</keyword>
<reference evidence="8" key="1">
    <citation type="submission" date="2016-11" db="EMBL/GenBank/DDBJ databases">
        <authorList>
            <person name="Varghese N."/>
            <person name="Submissions S."/>
        </authorList>
    </citation>
    <scope>NUCLEOTIDE SEQUENCE [LARGE SCALE GENOMIC DNA]</scope>
    <source>
        <strain evidence="8">DSM 18761</strain>
    </source>
</reference>
<feature type="transmembrane region" description="Helical" evidence="6">
    <location>
        <begin position="262"/>
        <end position="283"/>
    </location>
</feature>
<name>A0A1M4TNW4_9THEO</name>
<protein>
    <submittedName>
        <fullName evidence="7">Amino acid/polyamine/organocation transporter, APC superfamily (TC 2.A.3)</fullName>
    </submittedName>
</protein>
<feature type="transmembrane region" description="Helical" evidence="6">
    <location>
        <begin position="315"/>
        <end position="334"/>
    </location>
</feature>
<sequence>MGSKEKLGLWSIVLLGINGVVGSGVYLLPGKAYALMGPSSLWGYVLDTLLVLAIALCFAETGGMFDKTGGPYLYAKEAFGDFVGFEVGIMKWAISIIAWATMAVGFATALSVFWPSAATGTLKNVIAISIIVVLSIVNYFGVSITKYLNNIVTVAKLLPLILFVIIGVFFIKGSNFVATPEINTAANLGPALILIFYAFTGFESLAVAAGDMENPKKNVPIALMITMILASVIYILTQAVAIGTLGTSLAKSTAPVADSAKAFLGEFGVILVTLGTLISIGGINVAASFNTPRAGVALAEGGILPMVIAKKSKYGTPYIAIIITALLAIPLVLTGGFVKLAMISVISRFAQYIPTSLAVIVLRKRKDLPSTFRIPFGPTIPIVAVVVSLWLLTKATSEQIIWGLGGLVIGVPLYFILKYTVKGGSNNLTN</sequence>
<feature type="transmembrane region" description="Helical" evidence="6">
    <location>
        <begin position="92"/>
        <end position="114"/>
    </location>
</feature>
<dbReference type="GO" id="GO:0005886">
    <property type="term" value="C:plasma membrane"/>
    <property type="evidence" value="ECO:0007669"/>
    <property type="project" value="UniProtKB-SubCell"/>
</dbReference>
<feature type="transmembrane region" description="Helical" evidence="6">
    <location>
        <begin position="221"/>
        <end position="242"/>
    </location>
</feature>
<accession>A0A1M4TNW4</accession>
<dbReference type="InterPro" id="IPR002293">
    <property type="entry name" value="AA/rel_permease1"/>
</dbReference>
<dbReference type="InterPro" id="IPR050367">
    <property type="entry name" value="APC_superfamily"/>
</dbReference>
<feature type="transmembrane region" description="Helical" evidence="6">
    <location>
        <begin position="191"/>
        <end position="209"/>
    </location>
</feature>
<keyword evidence="8" id="KW-1185">Reference proteome</keyword>
<proteinExistence type="predicted"/>
<dbReference type="RefSeq" id="WP_072967072.1">
    <property type="nucleotide sequence ID" value="NZ_FQUR01000007.1"/>
</dbReference>
<dbReference type="GO" id="GO:0022857">
    <property type="term" value="F:transmembrane transporter activity"/>
    <property type="evidence" value="ECO:0007669"/>
    <property type="project" value="InterPro"/>
</dbReference>
<feature type="transmembrane region" description="Helical" evidence="6">
    <location>
        <begin position="41"/>
        <end position="59"/>
    </location>
</feature>
<dbReference type="Gene3D" id="1.20.1740.10">
    <property type="entry name" value="Amino acid/polyamine transporter I"/>
    <property type="match status" value="1"/>
</dbReference>
<keyword evidence="2" id="KW-1003">Cell membrane</keyword>
<evidence type="ECO:0000313" key="7">
    <source>
        <dbReference type="EMBL" id="SHE46085.1"/>
    </source>
</evidence>
<dbReference type="EMBL" id="FQUR01000007">
    <property type="protein sequence ID" value="SHE46085.1"/>
    <property type="molecule type" value="Genomic_DNA"/>
</dbReference>
<evidence type="ECO:0000256" key="2">
    <source>
        <dbReference type="ARBA" id="ARBA00022475"/>
    </source>
</evidence>
<feature type="transmembrane region" description="Helical" evidence="6">
    <location>
        <begin position="7"/>
        <end position="29"/>
    </location>
</feature>
<comment type="subcellular location">
    <subcellularLocation>
        <location evidence="1">Cell membrane</location>
        <topology evidence="1">Multi-pass membrane protein</topology>
    </subcellularLocation>
</comment>
<organism evidence="7 8">
    <name type="scientific">Thermoanaerobacter uzonensis DSM 18761</name>
    <dbReference type="NCBI Taxonomy" id="1123369"/>
    <lineage>
        <taxon>Bacteria</taxon>
        <taxon>Bacillati</taxon>
        <taxon>Bacillota</taxon>
        <taxon>Clostridia</taxon>
        <taxon>Thermoanaerobacterales</taxon>
        <taxon>Thermoanaerobacteraceae</taxon>
        <taxon>Thermoanaerobacter</taxon>
    </lineage>
</organism>